<evidence type="ECO:0000256" key="6">
    <source>
        <dbReference type="RuleBase" id="RU362091"/>
    </source>
</evidence>
<feature type="transmembrane region" description="Helical" evidence="7">
    <location>
        <begin position="174"/>
        <end position="193"/>
    </location>
</feature>
<dbReference type="Proteomes" id="UP000318053">
    <property type="component" value="Unassembled WGS sequence"/>
</dbReference>
<feature type="transmembrane region" description="Helical" evidence="7">
    <location>
        <begin position="135"/>
        <end position="162"/>
    </location>
</feature>
<keyword evidence="9" id="KW-1185">Reference proteome</keyword>
<gene>
    <name evidence="8" type="primary">sglT_5</name>
    <name evidence="8" type="ORF">CA85_25560</name>
</gene>
<dbReference type="Pfam" id="PF00474">
    <property type="entry name" value="SSF"/>
    <property type="match status" value="1"/>
</dbReference>
<dbReference type="EMBL" id="SJPK01000005">
    <property type="protein sequence ID" value="TWT66461.1"/>
    <property type="molecule type" value="Genomic_DNA"/>
</dbReference>
<feature type="transmembrane region" description="Helical" evidence="7">
    <location>
        <begin position="405"/>
        <end position="424"/>
    </location>
</feature>
<evidence type="ECO:0000256" key="2">
    <source>
        <dbReference type="ARBA" id="ARBA00006434"/>
    </source>
</evidence>
<feature type="transmembrane region" description="Helical" evidence="7">
    <location>
        <begin position="436"/>
        <end position="454"/>
    </location>
</feature>
<dbReference type="AlphaFoldDB" id="A0A5C5XV66"/>
<comment type="subcellular location">
    <subcellularLocation>
        <location evidence="1">Membrane</location>
        <topology evidence="1">Multi-pass membrane protein</topology>
    </subcellularLocation>
</comment>
<feature type="transmembrane region" description="Helical" evidence="7">
    <location>
        <begin position="97"/>
        <end position="114"/>
    </location>
</feature>
<protein>
    <submittedName>
        <fullName evidence="8">Sodium/glucose cotransporter</fullName>
    </submittedName>
</protein>
<feature type="transmembrane region" description="Helical" evidence="7">
    <location>
        <begin position="52"/>
        <end position="70"/>
    </location>
</feature>
<proteinExistence type="inferred from homology"/>
<dbReference type="InterPro" id="IPR001734">
    <property type="entry name" value="Na/solute_symporter"/>
</dbReference>
<accession>A0A5C5XV66</accession>
<reference evidence="8 9" key="1">
    <citation type="submission" date="2019-02" db="EMBL/GenBank/DDBJ databases">
        <title>Deep-cultivation of Planctomycetes and their phenomic and genomic characterization uncovers novel biology.</title>
        <authorList>
            <person name="Wiegand S."/>
            <person name="Jogler M."/>
            <person name="Boedeker C."/>
            <person name="Pinto D."/>
            <person name="Vollmers J."/>
            <person name="Rivas-Marin E."/>
            <person name="Kohn T."/>
            <person name="Peeters S.H."/>
            <person name="Heuer A."/>
            <person name="Rast P."/>
            <person name="Oberbeckmann S."/>
            <person name="Bunk B."/>
            <person name="Jeske O."/>
            <person name="Meyerdierks A."/>
            <person name="Storesund J.E."/>
            <person name="Kallscheuer N."/>
            <person name="Luecker S."/>
            <person name="Lage O.M."/>
            <person name="Pohl T."/>
            <person name="Merkel B.J."/>
            <person name="Hornburger P."/>
            <person name="Mueller R.-W."/>
            <person name="Bruemmer F."/>
            <person name="Labrenz M."/>
            <person name="Spormann A.M."/>
            <person name="Op Den Camp H."/>
            <person name="Overmann J."/>
            <person name="Amann R."/>
            <person name="Jetten M.S.M."/>
            <person name="Mascher T."/>
            <person name="Medema M.H."/>
            <person name="Devos D.P."/>
            <person name="Kaster A.-K."/>
            <person name="Ovreas L."/>
            <person name="Rohde M."/>
            <person name="Galperin M.Y."/>
            <person name="Jogler C."/>
        </authorList>
    </citation>
    <scope>NUCLEOTIDE SEQUENCE [LARGE SCALE GENOMIC DNA]</scope>
    <source>
        <strain evidence="8 9">CA85</strain>
    </source>
</reference>
<dbReference type="RefSeq" id="WP_246112725.1">
    <property type="nucleotide sequence ID" value="NZ_SJPK01000005.1"/>
</dbReference>
<comment type="similarity">
    <text evidence="2 6">Belongs to the sodium:solute symporter (SSF) (TC 2.A.21) family.</text>
</comment>
<keyword evidence="3 7" id="KW-0812">Transmembrane</keyword>
<dbReference type="CDD" id="cd10329">
    <property type="entry name" value="SLC5sbd_SGLT1-like"/>
    <property type="match status" value="1"/>
</dbReference>
<organism evidence="8 9">
    <name type="scientific">Allorhodopirellula solitaria</name>
    <dbReference type="NCBI Taxonomy" id="2527987"/>
    <lineage>
        <taxon>Bacteria</taxon>
        <taxon>Pseudomonadati</taxon>
        <taxon>Planctomycetota</taxon>
        <taxon>Planctomycetia</taxon>
        <taxon>Pirellulales</taxon>
        <taxon>Pirellulaceae</taxon>
        <taxon>Allorhodopirellula</taxon>
    </lineage>
</organism>
<evidence type="ECO:0000313" key="8">
    <source>
        <dbReference type="EMBL" id="TWT66461.1"/>
    </source>
</evidence>
<evidence type="ECO:0000256" key="3">
    <source>
        <dbReference type="ARBA" id="ARBA00022692"/>
    </source>
</evidence>
<dbReference type="GO" id="GO:0005412">
    <property type="term" value="F:D-glucose:sodium symporter activity"/>
    <property type="evidence" value="ECO:0007669"/>
    <property type="project" value="TreeGrafter"/>
</dbReference>
<name>A0A5C5XV66_9BACT</name>
<evidence type="ECO:0000256" key="4">
    <source>
        <dbReference type="ARBA" id="ARBA00022989"/>
    </source>
</evidence>
<dbReference type="InterPro" id="IPR038377">
    <property type="entry name" value="Na/Glc_symporter_sf"/>
</dbReference>
<dbReference type="PANTHER" id="PTHR11819">
    <property type="entry name" value="SOLUTE CARRIER FAMILY 5"/>
    <property type="match status" value="1"/>
</dbReference>
<feature type="transmembrane region" description="Helical" evidence="7">
    <location>
        <begin position="292"/>
        <end position="317"/>
    </location>
</feature>
<keyword evidence="5 7" id="KW-0472">Membrane</keyword>
<comment type="caution">
    <text evidence="8">The sequence shown here is derived from an EMBL/GenBank/DDBJ whole genome shotgun (WGS) entry which is preliminary data.</text>
</comment>
<evidence type="ECO:0000256" key="5">
    <source>
        <dbReference type="ARBA" id="ARBA00023136"/>
    </source>
</evidence>
<feature type="transmembrane region" description="Helical" evidence="7">
    <location>
        <begin position="20"/>
        <end position="40"/>
    </location>
</feature>
<evidence type="ECO:0000256" key="7">
    <source>
        <dbReference type="SAM" id="Phobius"/>
    </source>
</evidence>
<dbReference type="PANTHER" id="PTHR11819:SF195">
    <property type="entry name" value="SODIUM_GLUCOSE COTRANSPORTER 4"/>
    <property type="match status" value="1"/>
</dbReference>
<feature type="transmembrane region" description="Helical" evidence="7">
    <location>
        <begin position="461"/>
        <end position="483"/>
    </location>
</feature>
<evidence type="ECO:0000313" key="9">
    <source>
        <dbReference type="Proteomes" id="UP000318053"/>
    </source>
</evidence>
<sequence>MPNFRLPSEFSSTFVAATNLNWIDWGVIGGYFLIMAGVVAWSSRRQNSTADYFLAGRNVGWFVIGTSLFASNIGSEHIVGLAGQGAVSGLAMAHYELHAWIMIMLAWFFVPFYYRTGVYTVPEFLELRFGSTSRWILSVVSLVAYVFTKVSVTVYAGAVVFSALLPDTFGSPQAAFWIGAIATVLLTGLYTVFGGLRAVLFTDAAQALILLVGSISITYIGLQQLGGWEELRLMAKANADAFALWRPIDDPDFPWLGILIGSPIVGVWYWCTDQYIVQRTLSAKNLRNARRGALWGGVLKVWPVFIFLIPGLIGWALHSKGLITIPSRTQVDGSTGLDGDKVFPTLVMSLLPVGMRGLVVAGLLAALMSSLSSLFNSAASLFTIDIYQKLRPGRSEEHLVRVGRIATLVVVAAGLAWIPVMARISGGGLYEYLQSVQGYLAPPITAVFVLGLLWPRMNSPAAVVGLAVGFALGLGKTIVQAIYGSGDGKLSSPAVLAWIGDANFLYFSSALFAICIVVIVVTTLCTRAPDPERVRGLTWGSRSEEENREIRESWTAVDIFLTVAILALVLGVYLYFSFWLSY</sequence>
<dbReference type="GO" id="GO:0005886">
    <property type="term" value="C:plasma membrane"/>
    <property type="evidence" value="ECO:0007669"/>
    <property type="project" value="TreeGrafter"/>
</dbReference>
<feature type="transmembrane region" description="Helical" evidence="7">
    <location>
        <begin position="358"/>
        <end position="384"/>
    </location>
</feature>
<feature type="transmembrane region" description="Helical" evidence="7">
    <location>
        <begin position="503"/>
        <end position="525"/>
    </location>
</feature>
<dbReference type="PROSITE" id="PS50283">
    <property type="entry name" value="NA_SOLUT_SYMP_3"/>
    <property type="match status" value="1"/>
</dbReference>
<keyword evidence="4 7" id="KW-1133">Transmembrane helix</keyword>
<feature type="transmembrane region" description="Helical" evidence="7">
    <location>
        <begin position="200"/>
        <end position="222"/>
    </location>
</feature>
<evidence type="ECO:0000256" key="1">
    <source>
        <dbReference type="ARBA" id="ARBA00004141"/>
    </source>
</evidence>
<feature type="transmembrane region" description="Helical" evidence="7">
    <location>
        <begin position="253"/>
        <end position="271"/>
    </location>
</feature>
<dbReference type="NCBIfam" id="TIGR00813">
    <property type="entry name" value="sss"/>
    <property type="match status" value="1"/>
</dbReference>
<dbReference type="Gene3D" id="1.20.1730.10">
    <property type="entry name" value="Sodium/glucose cotransporter"/>
    <property type="match status" value="1"/>
</dbReference>
<feature type="transmembrane region" description="Helical" evidence="7">
    <location>
        <begin position="556"/>
        <end position="576"/>
    </location>
</feature>